<dbReference type="Proteomes" id="UP000254047">
    <property type="component" value="Unassembled WGS sequence"/>
</dbReference>
<keyword evidence="6" id="KW-1185">Reference proteome</keyword>
<dbReference type="EMBL" id="UHDO01000001">
    <property type="protein sequence ID" value="SUM43384.1"/>
    <property type="molecule type" value="Genomic_DNA"/>
</dbReference>
<reference evidence="3 5" key="1">
    <citation type="submission" date="2018-06" db="EMBL/GenBank/DDBJ databases">
        <authorList>
            <consortium name="Pathogen Informatics"/>
            <person name="Doyle S."/>
        </authorList>
    </citation>
    <scope>NUCLEOTIDE SEQUENCE [LARGE SCALE GENOMIC DNA]</scope>
    <source>
        <strain evidence="3 5">NCTC13830</strain>
    </source>
</reference>
<dbReference type="AlphaFoldDB" id="A0A380FX11"/>
<dbReference type="PANTHER" id="PTHR34473:SF2">
    <property type="entry name" value="UPF0699 TRANSMEMBRANE PROTEIN YDBT"/>
    <property type="match status" value="1"/>
</dbReference>
<evidence type="ECO:0000313" key="4">
    <source>
        <dbReference type="EMBL" id="TGE16067.1"/>
    </source>
</evidence>
<evidence type="ECO:0000313" key="3">
    <source>
        <dbReference type="EMBL" id="SUM43384.1"/>
    </source>
</evidence>
<dbReference type="Pfam" id="PF03703">
    <property type="entry name" value="bPH_2"/>
    <property type="match status" value="1"/>
</dbReference>
<keyword evidence="1" id="KW-0472">Membrane</keyword>
<feature type="domain" description="YdbS-like PH" evidence="2">
    <location>
        <begin position="72"/>
        <end position="148"/>
    </location>
</feature>
<feature type="transmembrane region" description="Helical" evidence="1">
    <location>
        <begin position="45"/>
        <end position="66"/>
    </location>
</feature>
<dbReference type="Proteomes" id="UP000297598">
    <property type="component" value="Unassembled WGS sequence"/>
</dbReference>
<dbReference type="PANTHER" id="PTHR34473">
    <property type="entry name" value="UPF0699 TRANSMEMBRANE PROTEIN YDBS"/>
    <property type="match status" value="1"/>
</dbReference>
<gene>
    <name evidence="4" type="ORF">BJR09_10270</name>
    <name evidence="3" type="ORF">NCTC13830_00921</name>
</gene>
<dbReference type="RefSeq" id="WP_103298021.1">
    <property type="nucleotide sequence ID" value="NZ_PPQT01000050.1"/>
</dbReference>
<feature type="transmembrane region" description="Helical" evidence="1">
    <location>
        <begin position="16"/>
        <end position="39"/>
    </location>
</feature>
<keyword evidence="1" id="KW-0812">Transmembrane</keyword>
<keyword evidence="1" id="KW-1133">Transmembrane helix</keyword>
<evidence type="ECO:0000259" key="2">
    <source>
        <dbReference type="Pfam" id="PF03703"/>
    </source>
</evidence>
<evidence type="ECO:0000313" key="5">
    <source>
        <dbReference type="Proteomes" id="UP000254047"/>
    </source>
</evidence>
<accession>A0A380FX11</accession>
<evidence type="ECO:0000313" key="6">
    <source>
        <dbReference type="Proteomes" id="UP000297598"/>
    </source>
</evidence>
<dbReference type="InterPro" id="IPR005182">
    <property type="entry name" value="YdbS-like_PH"/>
</dbReference>
<organism evidence="3 5">
    <name type="scientific">Staphylococcus petrasii</name>
    <dbReference type="NCBI Taxonomy" id="1276936"/>
    <lineage>
        <taxon>Bacteria</taxon>
        <taxon>Bacillati</taxon>
        <taxon>Bacillota</taxon>
        <taxon>Bacilli</taxon>
        <taxon>Bacillales</taxon>
        <taxon>Staphylococcaceae</taxon>
        <taxon>Staphylococcus</taxon>
    </lineage>
</organism>
<proteinExistence type="predicted"/>
<dbReference type="EMBL" id="SRLS01000017">
    <property type="protein sequence ID" value="TGE16067.1"/>
    <property type="molecule type" value="Genomic_DNA"/>
</dbReference>
<evidence type="ECO:0000256" key="1">
    <source>
        <dbReference type="SAM" id="Phobius"/>
    </source>
</evidence>
<reference evidence="4 6" key="2">
    <citation type="submission" date="2019-04" db="EMBL/GenBank/DDBJ databases">
        <title>Genomic characterization of Staphylococcus petrasii strains.</title>
        <authorList>
            <person name="Vrbovska V."/>
            <person name="Kovarovic V."/>
            <person name="Maslanova I."/>
            <person name="Indrakova A."/>
            <person name="Petras P."/>
            <person name="Sedo O."/>
            <person name="Svec P."/>
            <person name="Fisarova L."/>
            <person name="Sedlacek I."/>
            <person name="Doskar J."/>
            <person name="Pantucek R."/>
        </authorList>
    </citation>
    <scope>NUCLEOTIDE SEQUENCE [LARGE SCALE GENOMIC DNA]</scope>
    <source>
        <strain evidence="4 6">P5404</strain>
    </source>
</reference>
<protein>
    <submittedName>
        <fullName evidence="3">Membrane protein</fullName>
    </submittedName>
    <submittedName>
        <fullName evidence="4">PH domain-containing protein</fullName>
    </submittedName>
</protein>
<dbReference type="OrthoDB" id="2417924at2"/>
<name>A0A380FX11_9STAP</name>
<sequence>MKLEDSFHKSPKNAYAIHWITSGVTFLIELIILGALHSMWNYFNWYHFIIYILIFLFVLSCLRLVIQPYVRYRFHYYSVDAKNVEVKSMFIFKHHQMTKIERLQYLQIKTNPLLKAFHLNTVVFVTAGHEVKLPLMSEVQAEHLSQHILETLRGADSDV</sequence>